<reference evidence="11 12" key="1">
    <citation type="journal article" date="2013" name="BMC Genomics">
        <title>The miniature genome of a carnivorous plant Genlisea aurea contains a low number of genes and short non-coding sequences.</title>
        <authorList>
            <person name="Leushkin E.V."/>
            <person name="Sutormin R.A."/>
            <person name="Nabieva E.R."/>
            <person name="Penin A.A."/>
            <person name="Kondrashov A.S."/>
            <person name="Logacheva M.D."/>
        </authorList>
    </citation>
    <scope>NUCLEOTIDE SEQUENCE [LARGE SCALE GENOMIC DNA]</scope>
</reference>
<feature type="DNA-binding region" description="Homeobox" evidence="8">
    <location>
        <begin position="220"/>
        <end position="282"/>
    </location>
</feature>
<dbReference type="GO" id="GO:0003677">
    <property type="term" value="F:DNA binding"/>
    <property type="evidence" value="ECO:0007669"/>
    <property type="project" value="UniProtKB-UniRule"/>
</dbReference>
<evidence type="ECO:0000256" key="8">
    <source>
        <dbReference type="PROSITE-ProRule" id="PRU00108"/>
    </source>
</evidence>
<evidence type="ECO:0000259" key="10">
    <source>
        <dbReference type="PROSITE" id="PS50071"/>
    </source>
</evidence>
<evidence type="ECO:0000256" key="4">
    <source>
        <dbReference type="ARBA" id="ARBA00023125"/>
    </source>
</evidence>
<feature type="non-terminal residue" evidence="11">
    <location>
        <position position="1"/>
    </location>
</feature>
<evidence type="ECO:0000256" key="2">
    <source>
        <dbReference type="ARBA" id="ARBA00006454"/>
    </source>
</evidence>
<sequence>VFPCEGSERPSRGLSLSLNSSNPAAVTLQSFELRQARSPQVAVLAGSRYLLPAQHLLAEFCNLHAEEAKTEPPPQRINECDGDGDDDEGAVKRQSLYASGVLELQTRKSKLLHMSDEVDRRYRHYTDQMKAVVGSFEAVAGAGSARVYTTMASKAMSRHFRCLRDGIVREIRVLKKAMGERDGGGGGGASKGETPRLRILDQKLRQQRALQQMSMMETHPWRPQRGLPERAVSVLRAWLFEHFLHPYPCDVDKHILARQTGLSRSQVSNWFINARVRLWKPMVEEMYREEVKESEADDRGGGGGGGRRNDDRKPSQDQLMTGIDSDCLSYIINNAKTKNKGAILHQNPVAFADGGHQMVGFDFSSYAGQHAAAPPSNYGVSLTLGLHQHGGGGFPPATAPPSMFDQMEDCQNAHFSLLDSDNQTLHYRNLMGAQLLHDLA</sequence>
<protein>
    <recommendedName>
        <fullName evidence="10">Homeobox domain-containing protein</fullName>
    </recommendedName>
</protein>
<dbReference type="Gene3D" id="1.10.10.60">
    <property type="entry name" value="Homeodomain-like"/>
    <property type="match status" value="1"/>
</dbReference>
<evidence type="ECO:0000313" key="11">
    <source>
        <dbReference type="EMBL" id="EPS62339.1"/>
    </source>
</evidence>
<comment type="caution">
    <text evidence="11">The sequence shown here is derived from an EMBL/GenBank/DDBJ whole genome shotgun (WGS) entry which is preliminary data.</text>
</comment>
<dbReference type="Pfam" id="PF07526">
    <property type="entry name" value="POX"/>
    <property type="match status" value="1"/>
</dbReference>
<dbReference type="InterPro" id="IPR006563">
    <property type="entry name" value="POX_dom"/>
</dbReference>
<feature type="compositionally biased region" description="Basic and acidic residues" evidence="9">
    <location>
        <begin position="290"/>
        <end position="300"/>
    </location>
</feature>
<dbReference type="GO" id="GO:0005634">
    <property type="term" value="C:nucleus"/>
    <property type="evidence" value="ECO:0007669"/>
    <property type="project" value="UniProtKB-SubCell"/>
</dbReference>
<dbReference type="SUPFAM" id="SSF46689">
    <property type="entry name" value="Homeodomain-like"/>
    <property type="match status" value="1"/>
</dbReference>
<dbReference type="AlphaFoldDB" id="S8C6I2"/>
<evidence type="ECO:0000256" key="9">
    <source>
        <dbReference type="SAM" id="MobiDB-lite"/>
    </source>
</evidence>
<evidence type="ECO:0000256" key="7">
    <source>
        <dbReference type="ARBA" id="ARBA00023242"/>
    </source>
</evidence>
<dbReference type="Proteomes" id="UP000015453">
    <property type="component" value="Unassembled WGS sequence"/>
</dbReference>
<keyword evidence="3" id="KW-0805">Transcription regulation</keyword>
<accession>S8C6I2</accession>
<dbReference type="InterPro" id="IPR008422">
    <property type="entry name" value="KN_HD"/>
</dbReference>
<feature type="region of interest" description="Disordered" evidence="9">
    <location>
        <begin position="68"/>
        <end position="89"/>
    </location>
</feature>
<dbReference type="GO" id="GO:0006355">
    <property type="term" value="P:regulation of DNA-templated transcription"/>
    <property type="evidence" value="ECO:0007669"/>
    <property type="project" value="InterPro"/>
</dbReference>
<feature type="region of interest" description="Disordered" evidence="9">
    <location>
        <begin position="290"/>
        <end position="319"/>
    </location>
</feature>
<dbReference type="InterPro" id="IPR050224">
    <property type="entry name" value="TALE_homeobox"/>
</dbReference>
<dbReference type="SMART" id="SM00389">
    <property type="entry name" value="HOX"/>
    <property type="match status" value="1"/>
</dbReference>
<dbReference type="PROSITE" id="PS50071">
    <property type="entry name" value="HOMEOBOX_2"/>
    <property type="match status" value="1"/>
</dbReference>
<comment type="subcellular location">
    <subcellularLocation>
        <location evidence="1 8">Nucleus</location>
    </subcellularLocation>
</comment>
<keyword evidence="6" id="KW-0804">Transcription</keyword>
<dbReference type="FunFam" id="1.10.10.60:FF:000083">
    <property type="entry name" value="BEL1-like homeodomain protein 4"/>
    <property type="match status" value="1"/>
</dbReference>
<keyword evidence="7 8" id="KW-0539">Nucleus</keyword>
<dbReference type="SMART" id="SM00574">
    <property type="entry name" value="POX"/>
    <property type="match status" value="1"/>
</dbReference>
<dbReference type="CDD" id="cd00086">
    <property type="entry name" value="homeodomain"/>
    <property type="match status" value="1"/>
</dbReference>
<gene>
    <name evidence="11" type="ORF">M569_12452</name>
</gene>
<evidence type="ECO:0000256" key="1">
    <source>
        <dbReference type="ARBA" id="ARBA00004123"/>
    </source>
</evidence>
<keyword evidence="12" id="KW-1185">Reference proteome</keyword>
<keyword evidence="5 8" id="KW-0371">Homeobox</keyword>
<dbReference type="InterPro" id="IPR001356">
    <property type="entry name" value="HD"/>
</dbReference>
<name>S8C6I2_9LAMI</name>
<dbReference type="InterPro" id="IPR009057">
    <property type="entry name" value="Homeodomain-like_sf"/>
</dbReference>
<evidence type="ECO:0000256" key="3">
    <source>
        <dbReference type="ARBA" id="ARBA00023015"/>
    </source>
</evidence>
<feature type="domain" description="Homeobox" evidence="10">
    <location>
        <begin position="218"/>
        <end position="281"/>
    </location>
</feature>
<dbReference type="EMBL" id="AUSU01006211">
    <property type="protein sequence ID" value="EPS62339.1"/>
    <property type="molecule type" value="Genomic_DNA"/>
</dbReference>
<organism evidence="11 12">
    <name type="scientific">Genlisea aurea</name>
    <dbReference type="NCBI Taxonomy" id="192259"/>
    <lineage>
        <taxon>Eukaryota</taxon>
        <taxon>Viridiplantae</taxon>
        <taxon>Streptophyta</taxon>
        <taxon>Embryophyta</taxon>
        <taxon>Tracheophyta</taxon>
        <taxon>Spermatophyta</taxon>
        <taxon>Magnoliopsida</taxon>
        <taxon>eudicotyledons</taxon>
        <taxon>Gunneridae</taxon>
        <taxon>Pentapetalae</taxon>
        <taxon>asterids</taxon>
        <taxon>lamiids</taxon>
        <taxon>Lamiales</taxon>
        <taxon>Lentibulariaceae</taxon>
        <taxon>Genlisea</taxon>
    </lineage>
</organism>
<keyword evidence="4 8" id="KW-0238">DNA-binding</keyword>
<evidence type="ECO:0000313" key="12">
    <source>
        <dbReference type="Proteomes" id="UP000015453"/>
    </source>
</evidence>
<evidence type="ECO:0000256" key="6">
    <source>
        <dbReference type="ARBA" id="ARBA00023163"/>
    </source>
</evidence>
<dbReference type="OrthoDB" id="10056939at2759"/>
<proteinExistence type="inferred from homology"/>
<evidence type="ECO:0000256" key="5">
    <source>
        <dbReference type="ARBA" id="ARBA00023155"/>
    </source>
</evidence>
<dbReference type="PANTHER" id="PTHR11850">
    <property type="entry name" value="HOMEOBOX PROTEIN TRANSCRIPTION FACTORS"/>
    <property type="match status" value="1"/>
</dbReference>
<dbReference type="Pfam" id="PF05920">
    <property type="entry name" value="Homeobox_KN"/>
    <property type="match status" value="1"/>
</dbReference>
<comment type="similarity">
    <text evidence="2">Belongs to the TALE/BELL homeobox family.</text>
</comment>
<feature type="non-terminal residue" evidence="11">
    <location>
        <position position="440"/>
    </location>
</feature>